<dbReference type="EMBL" id="JAFBCF010000001">
    <property type="protein sequence ID" value="MBM7798354.1"/>
    <property type="molecule type" value="Genomic_DNA"/>
</dbReference>
<reference evidence="2 3" key="1">
    <citation type="submission" date="2021-01" db="EMBL/GenBank/DDBJ databases">
        <title>Sequencing the genomes of 1000 actinobacteria strains.</title>
        <authorList>
            <person name="Klenk H.-P."/>
        </authorList>
    </citation>
    <scope>NUCLEOTIDE SEQUENCE [LARGE SCALE GENOMIC DNA]</scope>
    <source>
        <strain evidence="2 3">DSM 18662</strain>
    </source>
</reference>
<evidence type="ECO:0000256" key="1">
    <source>
        <dbReference type="SAM" id="MobiDB-lite"/>
    </source>
</evidence>
<accession>A0ABS2RH69</accession>
<gene>
    <name evidence="2" type="ORF">JOE57_001275</name>
</gene>
<feature type="compositionally biased region" description="Basic and acidic residues" evidence="1">
    <location>
        <begin position="98"/>
        <end position="108"/>
    </location>
</feature>
<organism evidence="2 3">
    <name type="scientific">Microlunatus panaciterrae</name>
    <dbReference type="NCBI Taxonomy" id="400768"/>
    <lineage>
        <taxon>Bacteria</taxon>
        <taxon>Bacillati</taxon>
        <taxon>Actinomycetota</taxon>
        <taxon>Actinomycetes</taxon>
        <taxon>Propionibacteriales</taxon>
        <taxon>Propionibacteriaceae</taxon>
        <taxon>Microlunatus</taxon>
    </lineage>
</organism>
<protein>
    <submittedName>
        <fullName evidence="2">Uncharacterized protein</fullName>
    </submittedName>
</protein>
<name>A0ABS2RH69_9ACTN</name>
<dbReference type="Proteomes" id="UP000704762">
    <property type="component" value="Unassembled WGS sequence"/>
</dbReference>
<feature type="region of interest" description="Disordered" evidence="1">
    <location>
        <begin position="89"/>
        <end position="118"/>
    </location>
</feature>
<comment type="caution">
    <text evidence="2">The sequence shown here is derived from an EMBL/GenBank/DDBJ whole genome shotgun (WGS) entry which is preliminary data.</text>
</comment>
<proteinExistence type="predicted"/>
<dbReference type="RefSeq" id="WP_239578862.1">
    <property type="nucleotide sequence ID" value="NZ_BAAAQP010000008.1"/>
</dbReference>
<sequence length="118" mass="12395">MKSCPTCSFSVRLAARRPQPDAGVADRVGVPDFAEVDGETVGFVGRDDAVEPVGRGCEGLVEAGDDWRVSVGAVLDDVDGLLQPVPPVSTSAATAATRDSELRGRRSIDISPHFSNWA</sequence>
<evidence type="ECO:0000313" key="3">
    <source>
        <dbReference type="Proteomes" id="UP000704762"/>
    </source>
</evidence>
<keyword evidence="3" id="KW-1185">Reference proteome</keyword>
<evidence type="ECO:0000313" key="2">
    <source>
        <dbReference type="EMBL" id="MBM7798354.1"/>
    </source>
</evidence>